<gene>
    <name evidence="3" type="ORF">D3880_10300</name>
</gene>
<dbReference type="GO" id="GO:0016289">
    <property type="term" value="F:acyl-CoA hydrolase activity"/>
    <property type="evidence" value="ECO:0007669"/>
    <property type="project" value="UniProtKB-ARBA"/>
</dbReference>
<dbReference type="AlphaFoldDB" id="A0A385Z242"/>
<accession>A0A385Z242</accession>
<dbReference type="EMBL" id="CP032419">
    <property type="protein sequence ID" value="AYC32751.1"/>
    <property type="molecule type" value="Genomic_DNA"/>
</dbReference>
<organism evidence="3 4">
    <name type="scientific">Pseudomonas cavernae</name>
    <dbReference type="NCBI Taxonomy" id="2320867"/>
    <lineage>
        <taxon>Bacteria</taxon>
        <taxon>Pseudomonadati</taxon>
        <taxon>Pseudomonadota</taxon>
        <taxon>Gammaproteobacteria</taxon>
        <taxon>Pseudomonadales</taxon>
        <taxon>Pseudomonadaceae</taxon>
        <taxon>Pseudomonas</taxon>
    </lineage>
</organism>
<evidence type="ECO:0000313" key="4">
    <source>
        <dbReference type="Proteomes" id="UP000265560"/>
    </source>
</evidence>
<evidence type="ECO:0000259" key="2">
    <source>
        <dbReference type="Pfam" id="PF03061"/>
    </source>
</evidence>
<sequence length="142" mass="15381">MGAVMRIPAGFEPFQTRAGFVIGCGGFFLHREQPILAMRVGAEHLNSVQIAHGGLLATLADCAFGAILWRQLDTPTPPITVNLNVDYLGAVREGDWLEAHVEVEKNGASFINASCRLKVGERLVLRANGIFTRWKGAPQPTA</sequence>
<keyword evidence="1" id="KW-0378">Hydrolase</keyword>
<dbReference type="InterPro" id="IPR006683">
    <property type="entry name" value="Thioestr_dom"/>
</dbReference>
<name>A0A385Z242_9PSED</name>
<protein>
    <submittedName>
        <fullName evidence="3">PaaI family thioesterase</fullName>
    </submittedName>
</protein>
<keyword evidence="4" id="KW-1185">Reference proteome</keyword>
<dbReference type="InterPro" id="IPR029069">
    <property type="entry name" value="HotDog_dom_sf"/>
</dbReference>
<dbReference type="CDD" id="cd03443">
    <property type="entry name" value="PaaI_thioesterase"/>
    <property type="match status" value="1"/>
</dbReference>
<dbReference type="Proteomes" id="UP000265560">
    <property type="component" value="Chromosome"/>
</dbReference>
<reference evidence="4" key="1">
    <citation type="submission" date="2018-09" db="EMBL/GenBank/DDBJ databases">
        <authorList>
            <person name="Zhu H."/>
        </authorList>
    </citation>
    <scope>NUCLEOTIDE SEQUENCE [LARGE SCALE GENOMIC DNA]</scope>
    <source>
        <strain evidence="4">K2W31S-8</strain>
    </source>
</reference>
<dbReference type="KEGG" id="pcav:D3880_10300"/>
<dbReference type="SUPFAM" id="SSF54637">
    <property type="entry name" value="Thioesterase/thiol ester dehydrase-isomerase"/>
    <property type="match status" value="1"/>
</dbReference>
<dbReference type="InterPro" id="IPR003736">
    <property type="entry name" value="PAAI_dom"/>
</dbReference>
<evidence type="ECO:0000256" key="1">
    <source>
        <dbReference type="ARBA" id="ARBA00022801"/>
    </source>
</evidence>
<dbReference type="NCBIfam" id="TIGR00369">
    <property type="entry name" value="unchar_dom_1"/>
    <property type="match status" value="1"/>
</dbReference>
<dbReference type="Gene3D" id="3.10.129.10">
    <property type="entry name" value="Hotdog Thioesterase"/>
    <property type="match status" value="1"/>
</dbReference>
<dbReference type="Pfam" id="PF03061">
    <property type="entry name" value="4HBT"/>
    <property type="match status" value="1"/>
</dbReference>
<evidence type="ECO:0000313" key="3">
    <source>
        <dbReference type="EMBL" id="AYC32751.1"/>
    </source>
</evidence>
<feature type="domain" description="Thioesterase" evidence="2">
    <location>
        <begin position="50"/>
        <end position="122"/>
    </location>
</feature>
<dbReference type="OrthoDB" id="7061558at2"/>
<proteinExistence type="predicted"/>